<dbReference type="PANTHER" id="PTHR11474">
    <property type="entry name" value="TYROSINASE FAMILY MEMBER"/>
    <property type="match status" value="1"/>
</dbReference>
<dbReference type="GO" id="GO:0046872">
    <property type="term" value="F:metal ion binding"/>
    <property type="evidence" value="ECO:0007669"/>
    <property type="project" value="UniProtKB-KW"/>
</dbReference>
<dbReference type="EMBL" id="MU005971">
    <property type="protein sequence ID" value="KAF2861677.1"/>
    <property type="molecule type" value="Genomic_DNA"/>
</dbReference>
<dbReference type="Pfam" id="PF00264">
    <property type="entry name" value="Tyrosinase"/>
    <property type="match status" value="1"/>
</dbReference>
<keyword evidence="7" id="KW-1185">Reference proteome</keyword>
<keyword evidence="2" id="KW-0560">Oxidoreductase</keyword>
<dbReference type="InterPro" id="IPR050316">
    <property type="entry name" value="Tyrosinase/Hemocyanin"/>
</dbReference>
<dbReference type="InterPro" id="IPR002227">
    <property type="entry name" value="Tyrosinase_Cu-bd"/>
</dbReference>
<evidence type="ECO:0000256" key="3">
    <source>
        <dbReference type="SAM" id="SignalP"/>
    </source>
</evidence>
<evidence type="ECO:0000259" key="5">
    <source>
        <dbReference type="PROSITE" id="PS00498"/>
    </source>
</evidence>
<evidence type="ECO:0000256" key="2">
    <source>
        <dbReference type="ARBA" id="ARBA00023002"/>
    </source>
</evidence>
<dbReference type="PROSITE" id="PS00498">
    <property type="entry name" value="TYROSINASE_2"/>
    <property type="match status" value="1"/>
</dbReference>
<evidence type="ECO:0000259" key="4">
    <source>
        <dbReference type="PROSITE" id="PS00497"/>
    </source>
</evidence>
<proteinExistence type="predicted"/>
<dbReference type="InterPro" id="IPR008922">
    <property type="entry name" value="Di-copper_centre_dom_sf"/>
</dbReference>
<feature type="signal peptide" evidence="3">
    <location>
        <begin position="1"/>
        <end position="16"/>
    </location>
</feature>
<accession>A0A6A7C352</accession>
<keyword evidence="3" id="KW-0732">Signal</keyword>
<dbReference type="GO" id="GO:0016491">
    <property type="term" value="F:oxidoreductase activity"/>
    <property type="evidence" value="ECO:0007669"/>
    <property type="project" value="UniProtKB-KW"/>
</dbReference>
<dbReference type="Proteomes" id="UP000799421">
    <property type="component" value="Unassembled WGS sequence"/>
</dbReference>
<name>A0A6A7C352_9PEZI</name>
<sequence length="402" mass="44987">MHFALATSLLTTLVAAQVGVSGAQAPKTSDYTPNQIADGRAWRNVSEIANENMVNVLNQRNSGCTYNNASVRKEWRTLDKDTRKSFTDAVACLQRMAPRRMKDSEKSSYPGVKSRYDEYVATHINYTLNIHDTANFFAWHRTFTYLMEQDLQNLCGYTGSMPYWNWALDAKAPQDSPLFTGDAYSMGSNGKYVAGRKDTWLAAQDVTFPPGTGGGCVTSGPFSTHTIHLGPLDAPNLKNVDTPFQDNPRCLIRDWNPWFSTRYTTFTNLTETVLDNIYIGTLQDRTQGYGGTDKFGLHGGGHWQAGGAGSLMDFHSSPNDPVFWLHHGMIDREWTVWQYLDIYRRQNAISGTSTLGNSPPSAPMTLDDMLPFGFVADPIRFGDVMDTFSGPFCYRYDTEPDK</sequence>
<dbReference type="PROSITE" id="PS00497">
    <property type="entry name" value="TYROSINASE_1"/>
    <property type="match status" value="1"/>
</dbReference>
<evidence type="ECO:0000313" key="6">
    <source>
        <dbReference type="EMBL" id="KAF2861677.1"/>
    </source>
</evidence>
<dbReference type="SUPFAM" id="SSF48056">
    <property type="entry name" value="Di-copper centre-containing domain"/>
    <property type="match status" value="1"/>
</dbReference>
<gene>
    <name evidence="6" type="ORF">K470DRAFT_263569</name>
</gene>
<dbReference type="PRINTS" id="PR00092">
    <property type="entry name" value="TYROSINASE"/>
</dbReference>
<organism evidence="6 7">
    <name type="scientific">Piedraia hortae CBS 480.64</name>
    <dbReference type="NCBI Taxonomy" id="1314780"/>
    <lineage>
        <taxon>Eukaryota</taxon>
        <taxon>Fungi</taxon>
        <taxon>Dikarya</taxon>
        <taxon>Ascomycota</taxon>
        <taxon>Pezizomycotina</taxon>
        <taxon>Dothideomycetes</taxon>
        <taxon>Dothideomycetidae</taxon>
        <taxon>Capnodiales</taxon>
        <taxon>Piedraiaceae</taxon>
        <taxon>Piedraia</taxon>
    </lineage>
</organism>
<feature type="domain" description="Tyrosinase copper-binding" evidence="4">
    <location>
        <begin position="131"/>
        <end position="148"/>
    </location>
</feature>
<dbReference type="PANTHER" id="PTHR11474:SF125">
    <property type="entry name" value="N-ACETYL-6-HYDROXYTRYPTOPHAN OXIDASE IVOB-RELATED"/>
    <property type="match status" value="1"/>
</dbReference>
<evidence type="ECO:0000256" key="1">
    <source>
        <dbReference type="ARBA" id="ARBA00022723"/>
    </source>
</evidence>
<dbReference type="Gene3D" id="1.10.1280.10">
    <property type="entry name" value="Di-copper center containing domain from catechol oxidase"/>
    <property type="match status" value="1"/>
</dbReference>
<reference evidence="6" key="1">
    <citation type="journal article" date="2020" name="Stud. Mycol.">
        <title>101 Dothideomycetes genomes: a test case for predicting lifestyles and emergence of pathogens.</title>
        <authorList>
            <person name="Haridas S."/>
            <person name="Albert R."/>
            <person name="Binder M."/>
            <person name="Bloem J."/>
            <person name="Labutti K."/>
            <person name="Salamov A."/>
            <person name="Andreopoulos B."/>
            <person name="Baker S."/>
            <person name="Barry K."/>
            <person name="Bills G."/>
            <person name="Bluhm B."/>
            <person name="Cannon C."/>
            <person name="Castanera R."/>
            <person name="Culley D."/>
            <person name="Daum C."/>
            <person name="Ezra D."/>
            <person name="Gonzalez J."/>
            <person name="Henrissat B."/>
            <person name="Kuo A."/>
            <person name="Liang C."/>
            <person name="Lipzen A."/>
            <person name="Lutzoni F."/>
            <person name="Magnuson J."/>
            <person name="Mondo S."/>
            <person name="Nolan M."/>
            <person name="Ohm R."/>
            <person name="Pangilinan J."/>
            <person name="Park H.-J."/>
            <person name="Ramirez L."/>
            <person name="Alfaro M."/>
            <person name="Sun H."/>
            <person name="Tritt A."/>
            <person name="Yoshinaga Y."/>
            <person name="Zwiers L.-H."/>
            <person name="Turgeon B."/>
            <person name="Goodwin S."/>
            <person name="Spatafora J."/>
            <person name="Crous P."/>
            <person name="Grigoriev I."/>
        </authorList>
    </citation>
    <scope>NUCLEOTIDE SEQUENCE</scope>
    <source>
        <strain evidence="6">CBS 480.64</strain>
    </source>
</reference>
<feature type="domain" description="Tyrosinase copper-binding" evidence="5">
    <location>
        <begin position="320"/>
        <end position="331"/>
    </location>
</feature>
<feature type="chain" id="PRO_5025695485" evidence="3">
    <location>
        <begin position="17"/>
        <end position="402"/>
    </location>
</feature>
<keyword evidence="1" id="KW-0479">Metal-binding</keyword>
<dbReference type="AlphaFoldDB" id="A0A6A7C352"/>
<dbReference type="OrthoDB" id="6132182at2759"/>
<protein>
    <submittedName>
        <fullName evidence="6">Di-copper centre-containing protein</fullName>
    </submittedName>
</protein>
<evidence type="ECO:0000313" key="7">
    <source>
        <dbReference type="Proteomes" id="UP000799421"/>
    </source>
</evidence>